<dbReference type="AlphaFoldDB" id="A0A398B675"/>
<name>A0A398B675_9BACI</name>
<dbReference type="RefSeq" id="WP_119112886.1">
    <property type="nucleotide sequence ID" value="NZ_CBCSEO010000033.1"/>
</dbReference>
<feature type="domain" description="Helix-turn-helix" evidence="1">
    <location>
        <begin position="7"/>
        <end position="54"/>
    </location>
</feature>
<sequence length="63" mass="7608">MQRKTITAQEAADYIGVHIDTIYTMVRQKQIPHVRVRRRILFNRETIDSWMAEQESRNYEEAI</sequence>
<gene>
    <name evidence="2" type="ORF">D1970_10825</name>
</gene>
<dbReference type="InterPro" id="IPR010093">
    <property type="entry name" value="SinI_DNA-bd"/>
</dbReference>
<dbReference type="InterPro" id="IPR041657">
    <property type="entry name" value="HTH_17"/>
</dbReference>
<dbReference type="Gene3D" id="3.90.105.50">
    <property type="match status" value="1"/>
</dbReference>
<reference evidence="2 3" key="1">
    <citation type="submission" date="2018-08" db="EMBL/GenBank/DDBJ databases">
        <title>Bacillus jemisoniae sp. nov., Bacillus chryseoplanitiae sp. nov., Bacillus resnikiae sp. nov., and Bacillus frankliniae sp. nov., isolated from Viking spacecraft and associated surfaces.</title>
        <authorList>
            <person name="Seuylemezian A."/>
            <person name="Vaishampayan P."/>
        </authorList>
    </citation>
    <scope>NUCLEOTIDE SEQUENCE [LARGE SCALE GENOMIC DNA]</scope>
    <source>
        <strain evidence="2 3">JJ-247</strain>
    </source>
</reference>
<keyword evidence="3" id="KW-1185">Reference proteome</keyword>
<proteinExistence type="predicted"/>
<accession>A0A398B675</accession>
<dbReference type="OrthoDB" id="515428at2"/>
<comment type="caution">
    <text evidence="2">The sequence shown here is derived from an EMBL/GenBank/DDBJ whole genome shotgun (WGS) entry which is preliminary data.</text>
</comment>
<dbReference type="SUPFAM" id="SSF46955">
    <property type="entry name" value="Putative DNA-binding domain"/>
    <property type="match status" value="1"/>
</dbReference>
<evidence type="ECO:0000313" key="2">
    <source>
        <dbReference type="EMBL" id="RID85051.1"/>
    </source>
</evidence>
<organism evidence="2 3">
    <name type="scientific">Mesobacillus zeae</name>
    <dbReference type="NCBI Taxonomy" id="1917180"/>
    <lineage>
        <taxon>Bacteria</taxon>
        <taxon>Bacillati</taxon>
        <taxon>Bacillota</taxon>
        <taxon>Bacilli</taxon>
        <taxon>Bacillales</taxon>
        <taxon>Bacillaceae</taxon>
        <taxon>Mesobacillus</taxon>
    </lineage>
</organism>
<dbReference type="Proteomes" id="UP000265816">
    <property type="component" value="Unassembled WGS sequence"/>
</dbReference>
<dbReference type="Pfam" id="PF12728">
    <property type="entry name" value="HTH_17"/>
    <property type="match status" value="1"/>
</dbReference>
<dbReference type="GO" id="GO:0003677">
    <property type="term" value="F:DNA binding"/>
    <property type="evidence" value="ECO:0007669"/>
    <property type="project" value="InterPro"/>
</dbReference>
<dbReference type="NCBIfam" id="TIGR01764">
    <property type="entry name" value="excise"/>
    <property type="match status" value="1"/>
</dbReference>
<evidence type="ECO:0000259" key="1">
    <source>
        <dbReference type="Pfam" id="PF12728"/>
    </source>
</evidence>
<dbReference type="InterPro" id="IPR038148">
    <property type="entry name" value="Tn1545/Tn916_Xis"/>
</dbReference>
<dbReference type="InterPro" id="IPR009061">
    <property type="entry name" value="DNA-bd_dom_put_sf"/>
</dbReference>
<protein>
    <submittedName>
        <fullName evidence="2">Helix-turn-helix domain-containing protein</fullName>
    </submittedName>
</protein>
<dbReference type="EMBL" id="QWVT01000017">
    <property type="protein sequence ID" value="RID85051.1"/>
    <property type="molecule type" value="Genomic_DNA"/>
</dbReference>
<evidence type="ECO:0000313" key="3">
    <source>
        <dbReference type="Proteomes" id="UP000265816"/>
    </source>
</evidence>